<feature type="transmembrane region" description="Helical" evidence="1">
    <location>
        <begin position="12"/>
        <end position="37"/>
    </location>
</feature>
<dbReference type="Proteomes" id="UP000262832">
    <property type="component" value="Chromosome I"/>
</dbReference>
<keyword evidence="3" id="KW-1185">Reference proteome</keyword>
<gene>
    <name evidence="2" type="ORF">D1115_08980</name>
</gene>
<accession>A0ABN5PDP2</accession>
<evidence type="ECO:0008006" key="4">
    <source>
        <dbReference type="Google" id="ProtNLM"/>
    </source>
</evidence>
<dbReference type="RefSeq" id="WP_128811072.1">
    <property type="nucleotide sequence ID" value="NZ_CP032093.1"/>
</dbReference>
<sequence>MYNKFVAKDKDVFATPLFLLSIAIPMLTAIGIGIALYFSTTFSSVLSHIWATMKLPLAIASLSIPLATWVIANHRSAQITKSNKLQESKRLVETYLEQESFFERVYGRKITTAKWSFITKEDLPVIHAELYEFQKLQDKGEIKARANVKDDVQAYFHGTHRVFWEYYEHFVKRKKMKTTSFYWSHLQLSFMSIYIITLRLFLVLLEHKM</sequence>
<proteinExistence type="predicted"/>
<organism evidence="2 3">
    <name type="scientific">Vibrio alfacsensis</name>
    <dbReference type="NCBI Taxonomy" id="1074311"/>
    <lineage>
        <taxon>Bacteria</taxon>
        <taxon>Pseudomonadati</taxon>
        <taxon>Pseudomonadota</taxon>
        <taxon>Gammaproteobacteria</taxon>
        <taxon>Vibrionales</taxon>
        <taxon>Vibrionaceae</taxon>
        <taxon>Vibrio</taxon>
    </lineage>
</organism>
<keyword evidence="1" id="KW-1133">Transmembrane helix</keyword>
<evidence type="ECO:0000256" key="1">
    <source>
        <dbReference type="SAM" id="Phobius"/>
    </source>
</evidence>
<evidence type="ECO:0000313" key="2">
    <source>
        <dbReference type="EMBL" id="AXY01289.1"/>
    </source>
</evidence>
<protein>
    <recommendedName>
        <fullName evidence="4">DUF4760 domain-containing protein</fullName>
    </recommendedName>
</protein>
<feature type="transmembrane region" description="Helical" evidence="1">
    <location>
        <begin position="49"/>
        <end position="72"/>
    </location>
</feature>
<reference evidence="2 3" key="1">
    <citation type="submission" date="2018-08" db="EMBL/GenBank/DDBJ databases">
        <title>Genomic taxonomy of the Vibrionaceae family.</title>
        <authorList>
            <person name="Gomez-Gil B."/>
            <person name="Tanaka M."/>
            <person name="Sawabe T."/>
            <person name="Enciso-Ibarra K."/>
        </authorList>
    </citation>
    <scope>NUCLEOTIDE SEQUENCE [LARGE SCALE GENOMIC DNA]</scope>
    <source>
        <strain evidence="2 3">CAIM 1831</strain>
    </source>
</reference>
<keyword evidence="1" id="KW-0812">Transmembrane</keyword>
<evidence type="ECO:0000313" key="3">
    <source>
        <dbReference type="Proteomes" id="UP000262832"/>
    </source>
</evidence>
<feature type="transmembrane region" description="Helical" evidence="1">
    <location>
        <begin position="182"/>
        <end position="205"/>
    </location>
</feature>
<keyword evidence="1" id="KW-0472">Membrane</keyword>
<name>A0ABN5PDP2_9VIBR</name>
<dbReference type="EMBL" id="CP032093">
    <property type="protein sequence ID" value="AXY01289.1"/>
    <property type="molecule type" value="Genomic_DNA"/>
</dbReference>